<dbReference type="Gene3D" id="3.40.50.2000">
    <property type="entry name" value="Glycogen Phosphorylase B"/>
    <property type="match status" value="1"/>
</dbReference>
<sequence length="330" mass="37055">MTCSVIYPPTLDWPWLIQRPQQLMRQFARHGYPTYFCNLTQTPGRAPEPVAPNLWVVHDHEAFVAGGLPGGARLVWCSWPKLHDTLDRYRPTAVVFDAVDDFPEWRPYEGPMLRRADAVVTTARSLFERLSGLHSRVVLVPNGWDKDLARGPLLPRPADLPPSPVAGFVGAWAPWVDGRLLEEVAARLPRWQFVIIGPLHGRRPARGRNIHHLGHRAHGELGRYLRHLDVGLIPFQITPVTRAANPVKLWEYLGVGLPVVSTPLPEVLPLGEHVRFASDPDGFARAIEAAWQTDTPERRQARRQVAAQNSWVARFARIQAELADLLDGGP</sequence>
<feature type="domain" description="Spore protein YkvP/CgeB glycosyl transferase-like" evidence="1">
    <location>
        <begin position="179"/>
        <end position="319"/>
    </location>
</feature>
<dbReference type="GO" id="GO:0016757">
    <property type="term" value="F:glycosyltransferase activity"/>
    <property type="evidence" value="ECO:0007669"/>
    <property type="project" value="TreeGrafter"/>
</dbReference>
<dbReference type="KEGG" id="sth:STH1376"/>
<dbReference type="EMBL" id="AP006840">
    <property type="protein sequence ID" value="BAD40361.1"/>
    <property type="molecule type" value="Genomic_DNA"/>
</dbReference>
<dbReference type="SUPFAM" id="SSF53756">
    <property type="entry name" value="UDP-Glycosyltransferase/glycogen phosphorylase"/>
    <property type="match status" value="1"/>
</dbReference>
<dbReference type="AlphaFoldDB" id="Q67PN2"/>
<evidence type="ECO:0000313" key="2">
    <source>
        <dbReference type="EMBL" id="BAD40361.1"/>
    </source>
</evidence>
<dbReference type="InterPro" id="IPR055259">
    <property type="entry name" value="YkvP/CgeB_Glyco_trans-like"/>
</dbReference>
<gene>
    <name evidence="2" type="ordered locus">STH1376</name>
</gene>
<proteinExistence type="predicted"/>
<dbReference type="STRING" id="292459.STH1376"/>
<dbReference type="eggNOG" id="COG0438">
    <property type="taxonomic scope" value="Bacteria"/>
</dbReference>
<evidence type="ECO:0000313" key="3">
    <source>
        <dbReference type="Proteomes" id="UP000000417"/>
    </source>
</evidence>
<organism evidence="2 3">
    <name type="scientific">Symbiobacterium thermophilum (strain DSM 24528 / JCM 14929 / IAM 14863 / T)</name>
    <dbReference type="NCBI Taxonomy" id="292459"/>
    <lineage>
        <taxon>Bacteria</taxon>
        <taxon>Bacillati</taxon>
        <taxon>Bacillota</taxon>
        <taxon>Clostridia</taxon>
        <taxon>Eubacteriales</taxon>
        <taxon>Symbiobacteriaceae</taxon>
        <taxon>Symbiobacterium</taxon>
    </lineage>
</organism>
<name>Q67PN2_SYMTH</name>
<dbReference type="Proteomes" id="UP000000417">
    <property type="component" value="Chromosome"/>
</dbReference>
<reference evidence="2 3" key="1">
    <citation type="journal article" date="2004" name="Nucleic Acids Res.">
        <title>Genome sequence of Symbiobacterium thermophilum, an uncultivable bacterium that depends on microbial commensalism.</title>
        <authorList>
            <person name="Ueda K."/>
            <person name="Yamashita A."/>
            <person name="Ishikawa J."/>
            <person name="Shimada M."/>
            <person name="Watsuji T."/>
            <person name="Morimura K."/>
            <person name="Ikeda H."/>
            <person name="Hattori M."/>
            <person name="Beppu T."/>
        </authorList>
    </citation>
    <scope>NUCLEOTIDE SEQUENCE [LARGE SCALE GENOMIC DNA]</scope>
    <source>
        <strain evidence="3">T / IAM 14863</strain>
    </source>
</reference>
<dbReference type="PANTHER" id="PTHR12526:SF600">
    <property type="entry name" value="GLYCOSYL TRANSFERASE GROUP 1"/>
    <property type="match status" value="1"/>
</dbReference>
<dbReference type="Pfam" id="PF13524">
    <property type="entry name" value="Glyco_trans_1_2"/>
    <property type="match status" value="1"/>
</dbReference>
<dbReference type="RefSeq" id="WP_011195506.1">
    <property type="nucleotide sequence ID" value="NC_006177.1"/>
</dbReference>
<dbReference type="HOGENOM" id="CLU_041132_0_0_9"/>
<accession>Q67PN2</accession>
<evidence type="ECO:0000259" key="1">
    <source>
        <dbReference type="Pfam" id="PF13524"/>
    </source>
</evidence>
<keyword evidence="3" id="KW-1185">Reference proteome</keyword>
<protein>
    <recommendedName>
        <fullName evidence="1">Spore protein YkvP/CgeB glycosyl transferase-like domain-containing protein</fullName>
    </recommendedName>
</protein>
<dbReference type="OrthoDB" id="9816564at2"/>
<dbReference type="PANTHER" id="PTHR12526">
    <property type="entry name" value="GLYCOSYLTRANSFERASE"/>
    <property type="match status" value="1"/>
</dbReference>